<evidence type="ECO:0008006" key="3">
    <source>
        <dbReference type="Google" id="ProtNLM"/>
    </source>
</evidence>
<name>A0ABW1RV70_9LACO</name>
<accession>A0ABW1RV70</accession>
<dbReference type="Proteomes" id="UP001596158">
    <property type="component" value="Unassembled WGS sequence"/>
</dbReference>
<organism evidence="1 2">
    <name type="scientific">Weissella sagaensis</name>
    <dbReference type="NCBI Taxonomy" id="2559928"/>
    <lineage>
        <taxon>Bacteria</taxon>
        <taxon>Bacillati</taxon>
        <taxon>Bacillota</taxon>
        <taxon>Bacilli</taxon>
        <taxon>Lactobacillales</taxon>
        <taxon>Lactobacillaceae</taxon>
        <taxon>Weissella</taxon>
    </lineage>
</organism>
<sequence>MDKFVYENYKAVSEAELVNISGGAKHPVRQWLWHKAGDPVVSFGKGFLKAFG</sequence>
<comment type="caution">
    <text evidence="1">The sequence shown here is derived from an EMBL/GenBank/DDBJ whole genome shotgun (WGS) entry which is preliminary data.</text>
</comment>
<protein>
    <recommendedName>
        <fullName evidence="3">Bacteriocin</fullName>
    </recommendedName>
</protein>
<dbReference type="EMBL" id="JBHSSG010000013">
    <property type="protein sequence ID" value="MFC6179328.1"/>
    <property type="molecule type" value="Genomic_DNA"/>
</dbReference>
<keyword evidence="2" id="KW-1185">Reference proteome</keyword>
<reference evidence="2" key="1">
    <citation type="journal article" date="2019" name="Int. J. Syst. Evol. Microbiol.">
        <title>The Global Catalogue of Microorganisms (GCM) 10K type strain sequencing project: providing services to taxonomists for standard genome sequencing and annotation.</title>
        <authorList>
            <consortium name="The Broad Institute Genomics Platform"/>
            <consortium name="The Broad Institute Genome Sequencing Center for Infectious Disease"/>
            <person name="Wu L."/>
            <person name="Ma J."/>
        </authorList>
    </citation>
    <scope>NUCLEOTIDE SEQUENCE [LARGE SCALE GENOMIC DNA]</scope>
    <source>
        <strain evidence="2">CCM 8924</strain>
    </source>
</reference>
<evidence type="ECO:0000313" key="1">
    <source>
        <dbReference type="EMBL" id="MFC6179328.1"/>
    </source>
</evidence>
<evidence type="ECO:0000313" key="2">
    <source>
        <dbReference type="Proteomes" id="UP001596158"/>
    </source>
</evidence>
<gene>
    <name evidence="1" type="ORF">ACFQGR_08070</name>
</gene>
<proteinExistence type="predicted"/>
<dbReference type="RefSeq" id="WP_155982496.1">
    <property type="nucleotide sequence ID" value="NZ_BJDT01000001.1"/>
</dbReference>